<evidence type="ECO:0000256" key="1">
    <source>
        <dbReference type="ARBA" id="ARBA00023118"/>
    </source>
</evidence>
<keyword evidence="1" id="KW-0051">Antiviral defense</keyword>
<dbReference type="InterPro" id="IPR005537">
    <property type="entry name" value="RAMP_III_fam"/>
</dbReference>
<dbReference type="EMBL" id="CP048104">
    <property type="protein sequence ID" value="QKG83296.1"/>
    <property type="molecule type" value="Genomic_DNA"/>
</dbReference>
<protein>
    <submittedName>
        <fullName evidence="4">Type III-B CRISPR module RAMP protein Cmr1</fullName>
    </submittedName>
</protein>
<gene>
    <name evidence="4" type="primary">cmr1</name>
    <name evidence="4" type="ORF">GXN76_01645</name>
</gene>
<keyword evidence="5" id="KW-1185">Reference proteome</keyword>
<name>A0A7D4C4I3_9BACL</name>
<feature type="compositionally biased region" description="Basic and acidic residues" evidence="2">
    <location>
        <begin position="85"/>
        <end position="96"/>
    </location>
</feature>
<sequence>MKESLTVLFQTVTPMFLAGANQDQAEMRIPSFKGALRFWYRAVDPEYINNEPILFGSGGTEGGQSRFWMKMESPFGKSPKKWGKPKREESKRRKSKDELESPLSYLSFSINMRKFTSYYLPEDDHMAITICRKRIPSDSELKYESDWRGLMAAVWLLGHVGGLGSRSRRGFGSLALQGMETTSTALAGIADLPIAHLEQTPEQWMSAFQTGLQQIQDGFSVSPKADHTVIDAESTFHLHSEGCDTWKEAMESMGELFREFRKRKQLTHRAAFGLPLQIQNRGWRFVPEKGQRYASPVWMRVVRIGDSYHPFIAVLSTDSGMTILRRGKGGDGQKLSVPISETFYDLRQYLKEKNYLSMGGL</sequence>
<dbReference type="RefSeq" id="WP_173219772.1">
    <property type="nucleotide sequence ID" value="NZ_CP048104.1"/>
</dbReference>
<reference evidence="4 5" key="1">
    <citation type="submission" date="2020-01" db="EMBL/GenBank/DDBJ databases">
        <authorList>
            <person name="Gulvik C.A."/>
            <person name="Batra D.G."/>
        </authorList>
    </citation>
    <scope>NUCLEOTIDE SEQUENCE [LARGE SCALE GENOMIC DNA]</scope>
    <source>
        <strain evidence="4 5">W9323</strain>
    </source>
</reference>
<evidence type="ECO:0000313" key="5">
    <source>
        <dbReference type="Proteomes" id="UP000503088"/>
    </source>
</evidence>
<proteinExistence type="predicted"/>
<evidence type="ECO:0000256" key="2">
    <source>
        <dbReference type="SAM" id="MobiDB-lite"/>
    </source>
</evidence>
<feature type="region of interest" description="Disordered" evidence="2">
    <location>
        <begin position="73"/>
        <end position="96"/>
    </location>
</feature>
<organism evidence="4 5">
    <name type="scientific">Kroppenstedtia pulmonis</name>
    <dbReference type="NCBI Taxonomy" id="1380685"/>
    <lineage>
        <taxon>Bacteria</taxon>
        <taxon>Bacillati</taxon>
        <taxon>Bacillota</taxon>
        <taxon>Bacilli</taxon>
        <taxon>Bacillales</taxon>
        <taxon>Thermoactinomycetaceae</taxon>
        <taxon>Kroppenstedtia</taxon>
    </lineage>
</organism>
<evidence type="ECO:0000259" key="3">
    <source>
        <dbReference type="Pfam" id="PF03787"/>
    </source>
</evidence>
<dbReference type="KEGG" id="kpul:GXN76_01645"/>
<feature type="domain" description="CRISPR type III-associated protein" evidence="3">
    <location>
        <begin position="9"/>
        <end position="174"/>
    </location>
</feature>
<evidence type="ECO:0000313" key="4">
    <source>
        <dbReference type="EMBL" id="QKG83296.1"/>
    </source>
</evidence>
<dbReference type="AlphaFoldDB" id="A0A7D4C4I3"/>
<dbReference type="Pfam" id="PF03787">
    <property type="entry name" value="RAMPs"/>
    <property type="match status" value="1"/>
</dbReference>
<dbReference type="InterPro" id="IPR007522">
    <property type="entry name" value="CRISPR-assoc_prot_TM1795"/>
</dbReference>
<dbReference type="Proteomes" id="UP000503088">
    <property type="component" value="Chromosome"/>
</dbReference>
<dbReference type="GO" id="GO:0051607">
    <property type="term" value="P:defense response to virus"/>
    <property type="evidence" value="ECO:0007669"/>
    <property type="project" value="UniProtKB-KW"/>
</dbReference>
<dbReference type="NCBIfam" id="TIGR01894">
    <property type="entry name" value="cas_TM1795_cmr1"/>
    <property type="match status" value="1"/>
</dbReference>
<accession>A0A7D4C4I3</accession>